<dbReference type="Gramene" id="PGSC0003DMT400087095">
    <property type="protein sequence ID" value="PGSC0003DMT400087095"/>
    <property type="gene ID" value="PGSC0003DMG400036666"/>
</dbReference>
<evidence type="ECO:0000313" key="2">
    <source>
        <dbReference type="EnsemblPlants" id="PGSC0003DMT400087095"/>
    </source>
</evidence>
<evidence type="ECO:0000313" key="3">
    <source>
        <dbReference type="Proteomes" id="UP000011115"/>
    </source>
</evidence>
<dbReference type="HOGENOM" id="CLU_2337686_0_0_1"/>
<accession>M1DD55</accession>
<protein>
    <submittedName>
        <fullName evidence="2">Uncharacterized protein</fullName>
    </submittedName>
</protein>
<evidence type="ECO:0000256" key="1">
    <source>
        <dbReference type="SAM" id="MobiDB-lite"/>
    </source>
</evidence>
<feature type="compositionally biased region" description="Basic and acidic residues" evidence="1">
    <location>
        <begin position="18"/>
        <end position="34"/>
    </location>
</feature>
<dbReference type="InParanoid" id="M1DD55"/>
<dbReference type="PaxDb" id="4113-PGSC0003DMT400087095"/>
<dbReference type="AlphaFoldDB" id="M1DD55"/>
<dbReference type="EnsemblPlants" id="PGSC0003DMT400087095">
    <property type="protein sequence ID" value="PGSC0003DMT400087095"/>
    <property type="gene ID" value="PGSC0003DMG400036666"/>
</dbReference>
<feature type="region of interest" description="Disordered" evidence="1">
    <location>
        <begin position="1"/>
        <end position="72"/>
    </location>
</feature>
<dbReference type="Proteomes" id="UP000011115">
    <property type="component" value="Unassembled WGS sequence"/>
</dbReference>
<keyword evidence="3" id="KW-1185">Reference proteome</keyword>
<feature type="compositionally biased region" description="Basic and acidic residues" evidence="1">
    <location>
        <begin position="50"/>
        <end position="63"/>
    </location>
</feature>
<reference evidence="3" key="1">
    <citation type="journal article" date="2011" name="Nature">
        <title>Genome sequence and analysis of the tuber crop potato.</title>
        <authorList>
            <consortium name="The Potato Genome Sequencing Consortium"/>
        </authorList>
    </citation>
    <scope>NUCLEOTIDE SEQUENCE [LARGE SCALE GENOMIC DNA]</scope>
    <source>
        <strain evidence="3">cv. DM1-3 516 R44</strain>
    </source>
</reference>
<proteinExistence type="predicted"/>
<sequence length="98" mass="11655">MGHEARRCMRYGARRKPRDTGRKSHESRGREARRCMQYGTRRKPRNTGGKSHESTQGMRRDDVYSTGRGISPEIRGHYGRKVYWFKFTKLLHEEQVRS</sequence>
<organism evidence="2 3">
    <name type="scientific">Solanum tuberosum</name>
    <name type="common">Potato</name>
    <dbReference type="NCBI Taxonomy" id="4113"/>
    <lineage>
        <taxon>Eukaryota</taxon>
        <taxon>Viridiplantae</taxon>
        <taxon>Streptophyta</taxon>
        <taxon>Embryophyta</taxon>
        <taxon>Tracheophyta</taxon>
        <taxon>Spermatophyta</taxon>
        <taxon>Magnoliopsida</taxon>
        <taxon>eudicotyledons</taxon>
        <taxon>Gunneridae</taxon>
        <taxon>Pentapetalae</taxon>
        <taxon>asterids</taxon>
        <taxon>lamiids</taxon>
        <taxon>Solanales</taxon>
        <taxon>Solanaceae</taxon>
        <taxon>Solanoideae</taxon>
        <taxon>Solaneae</taxon>
        <taxon>Solanum</taxon>
    </lineage>
</organism>
<feature type="compositionally biased region" description="Basic residues" evidence="1">
    <location>
        <begin position="8"/>
        <end position="17"/>
    </location>
</feature>
<name>M1DD55_SOLTU</name>
<reference evidence="2" key="2">
    <citation type="submission" date="2015-06" db="UniProtKB">
        <authorList>
            <consortium name="EnsemblPlants"/>
        </authorList>
    </citation>
    <scope>IDENTIFICATION</scope>
    <source>
        <strain evidence="2">DM1-3 516 R44</strain>
    </source>
</reference>